<feature type="domain" description="Radical SAM core" evidence="7">
    <location>
        <begin position="191"/>
        <end position="410"/>
    </location>
</feature>
<dbReference type="InterPro" id="IPR006638">
    <property type="entry name" value="Elp3/MiaA/NifB-like_rSAM"/>
</dbReference>
<dbReference type="GO" id="GO:0051539">
    <property type="term" value="F:4 iron, 4 sulfur cluster binding"/>
    <property type="evidence" value="ECO:0007669"/>
    <property type="project" value="UniProtKB-KW"/>
</dbReference>
<evidence type="ECO:0000256" key="5">
    <source>
        <dbReference type="ARBA" id="ARBA00023014"/>
    </source>
</evidence>
<dbReference type="OrthoDB" id="9801424at2"/>
<comment type="cofactor">
    <cofactor evidence="1">
        <name>[4Fe-4S] cluster</name>
        <dbReference type="ChEBI" id="CHEBI:49883"/>
    </cofactor>
</comment>
<evidence type="ECO:0000256" key="1">
    <source>
        <dbReference type="ARBA" id="ARBA00001966"/>
    </source>
</evidence>
<protein>
    <submittedName>
        <fullName evidence="8">Radical SAM superfamily enzyme YgiQ (UPF0313 family)</fullName>
    </submittedName>
</protein>
<sequence length="489" mass="54304">MRVLLVSANREHIPDPIFPLGLAYIATAVRQAGYQVAVTDLCFGSRPIHALQQKIRTFKPDVIGLSLRNVDNAAYPLTVDYLALHREVIDAIRDITPAMVVLGGSGFSILPEAYMQVLDADFGIKGEGEQAFVTLLDALDSNHDPGIVPGVLARKHDHANGIHVQTPVKTDTNQGDGLRPARHLFDYARYVRRGGTGNIQTKRGCIFKCNYCTYPLLEGNRFRVRDARDVVDEIEELLLKYGPHPVFFVDSILNFPRGHVEGICEEILRRKLNVRWSCYATPVKLDRRQAQLMAQAGCEGIELGTDAVDNDQLKRLGKSFDAATVVRANQYCLDAGLRVCHTLIFGGPGETESSIRNTCHALREMRPTAVVAMTGVRVYPGTPLAGQLISTGKMTGSDIGLTPAFYIEPAIADFLPAYLQQQAREAGNWVLPGMEPPLLPISQRILRSLGVSGPLWRLLRYSWMRQISRSKFRRPTTSWGIPGLRRRLL</sequence>
<keyword evidence="2" id="KW-0949">S-adenosyl-L-methionine</keyword>
<dbReference type="SFLD" id="SFLDG01123">
    <property type="entry name" value="methyltransferase_(Class_B)"/>
    <property type="match status" value="1"/>
</dbReference>
<dbReference type="SMART" id="SM00729">
    <property type="entry name" value="Elp3"/>
    <property type="match status" value="1"/>
</dbReference>
<evidence type="ECO:0000313" key="9">
    <source>
        <dbReference type="Proteomes" id="UP000295707"/>
    </source>
</evidence>
<dbReference type="RefSeq" id="WP_132971377.1">
    <property type="nucleotide sequence ID" value="NZ_SMFX01000001.1"/>
</dbReference>
<dbReference type="PROSITE" id="PS51332">
    <property type="entry name" value="B12_BINDING"/>
    <property type="match status" value="1"/>
</dbReference>
<dbReference type="Gene3D" id="3.40.50.280">
    <property type="entry name" value="Cobalamin-binding domain"/>
    <property type="match status" value="1"/>
</dbReference>
<dbReference type="AlphaFoldDB" id="A0A4V2PGN5"/>
<dbReference type="GO" id="GO:0003824">
    <property type="term" value="F:catalytic activity"/>
    <property type="evidence" value="ECO:0007669"/>
    <property type="project" value="InterPro"/>
</dbReference>
<dbReference type="GO" id="GO:0031419">
    <property type="term" value="F:cobalamin binding"/>
    <property type="evidence" value="ECO:0007669"/>
    <property type="project" value="InterPro"/>
</dbReference>
<dbReference type="SFLD" id="SFLDS00029">
    <property type="entry name" value="Radical_SAM"/>
    <property type="match status" value="1"/>
</dbReference>
<dbReference type="SFLD" id="SFLDG01082">
    <property type="entry name" value="B12-binding_domain_containing"/>
    <property type="match status" value="1"/>
</dbReference>
<keyword evidence="3" id="KW-0479">Metal-binding</keyword>
<dbReference type="EMBL" id="SMFX01000001">
    <property type="protein sequence ID" value="TCK17506.1"/>
    <property type="molecule type" value="Genomic_DNA"/>
</dbReference>
<accession>A0A4V2PGN5</accession>
<dbReference type="GO" id="GO:0046872">
    <property type="term" value="F:metal ion binding"/>
    <property type="evidence" value="ECO:0007669"/>
    <property type="project" value="UniProtKB-KW"/>
</dbReference>
<dbReference type="PANTHER" id="PTHR43409:SF16">
    <property type="entry name" value="SLR0320 PROTEIN"/>
    <property type="match status" value="1"/>
</dbReference>
<dbReference type="InterPro" id="IPR023969">
    <property type="entry name" value="CHP04072_B12-bd/rSAM"/>
</dbReference>
<keyword evidence="4" id="KW-0408">Iron</keyword>
<dbReference type="Pfam" id="PF02310">
    <property type="entry name" value="B12-binding"/>
    <property type="match status" value="1"/>
</dbReference>
<dbReference type="SUPFAM" id="SSF102114">
    <property type="entry name" value="Radical SAM enzymes"/>
    <property type="match status" value="1"/>
</dbReference>
<dbReference type="InterPro" id="IPR034466">
    <property type="entry name" value="Methyltransferase_Class_B"/>
</dbReference>
<dbReference type="InterPro" id="IPR023404">
    <property type="entry name" value="rSAM_horseshoe"/>
</dbReference>
<dbReference type="InterPro" id="IPR058240">
    <property type="entry name" value="rSAM_sf"/>
</dbReference>
<dbReference type="CDD" id="cd01335">
    <property type="entry name" value="Radical_SAM"/>
    <property type="match status" value="1"/>
</dbReference>
<dbReference type="Proteomes" id="UP000295707">
    <property type="component" value="Unassembled WGS sequence"/>
</dbReference>
<dbReference type="PANTHER" id="PTHR43409">
    <property type="entry name" value="ANAEROBIC MAGNESIUM-PROTOPORPHYRIN IX MONOMETHYL ESTER CYCLASE-RELATED"/>
    <property type="match status" value="1"/>
</dbReference>
<evidence type="ECO:0000313" key="8">
    <source>
        <dbReference type="EMBL" id="TCK17506.1"/>
    </source>
</evidence>
<dbReference type="GO" id="GO:0005829">
    <property type="term" value="C:cytosol"/>
    <property type="evidence" value="ECO:0007669"/>
    <property type="project" value="TreeGrafter"/>
</dbReference>
<evidence type="ECO:0000259" key="6">
    <source>
        <dbReference type="PROSITE" id="PS51332"/>
    </source>
</evidence>
<dbReference type="InterPro" id="IPR006158">
    <property type="entry name" value="Cobalamin-bd"/>
</dbReference>
<dbReference type="PROSITE" id="PS51918">
    <property type="entry name" value="RADICAL_SAM"/>
    <property type="match status" value="1"/>
</dbReference>
<comment type="caution">
    <text evidence="8">The sequence shown here is derived from an EMBL/GenBank/DDBJ whole genome shotgun (WGS) entry which is preliminary data.</text>
</comment>
<dbReference type="Pfam" id="PF04055">
    <property type="entry name" value="Radical_SAM"/>
    <property type="match status" value="1"/>
</dbReference>
<dbReference type="NCBIfam" id="TIGR04072">
    <property type="entry name" value="rSAM_ladder_B12"/>
    <property type="match status" value="1"/>
</dbReference>
<dbReference type="InterPro" id="IPR051198">
    <property type="entry name" value="BchE-like"/>
</dbReference>
<evidence type="ECO:0000256" key="2">
    <source>
        <dbReference type="ARBA" id="ARBA00022691"/>
    </source>
</evidence>
<keyword evidence="5" id="KW-0411">Iron-sulfur</keyword>
<dbReference type="InterPro" id="IPR007197">
    <property type="entry name" value="rSAM"/>
</dbReference>
<evidence type="ECO:0000256" key="3">
    <source>
        <dbReference type="ARBA" id="ARBA00022723"/>
    </source>
</evidence>
<evidence type="ECO:0000259" key="7">
    <source>
        <dbReference type="PROSITE" id="PS51918"/>
    </source>
</evidence>
<dbReference type="Gene3D" id="3.80.30.20">
    <property type="entry name" value="tm_1862 like domain"/>
    <property type="match status" value="1"/>
</dbReference>
<feature type="domain" description="B12-binding" evidence="6">
    <location>
        <begin position="1"/>
        <end position="146"/>
    </location>
</feature>
<gene>
    <name evidence="8" type="ORF">DFR30_0737</name>
</gene>
<proteinExistence type="predicted"/>
<organism evidence="8 9">
    <name type="scientific">Thiogranum longum</name>
    <dbReference type="NCBI Taxonomy" id="1537524"/>
    <lineage>
        <taxon>Bacteria</taxon>
        <taxon>Pseudomonadati</taxon>
        <taxon>Pseudomonadota</taxon>
        <taxon>Gammaproteobacteria</taxon>
        <taxon>Chromatiales</taxon>
        <taxon>Ectothiorhodospiraceae</taxon>
        <taxon>Thiogranum</taxon>
    </lineage>
</organism>
<evidence type="ECO:0000256" key="4">
    <source>
        <dbReference type="ARBA" id="ARBA00023004"/>
    </source>
</evidence>
<reference evidence="8 9" key="1">
    <citation type="submission" date="2019-03" db="EMBL/GenBank/DDBJ databases">
        <title>Genomic Encyclopedia of Type Strains, Phase IV (KMG-IV): sequencing the most valuable type-strain genomes for metagenomic binning, comparative biology and taxonomic classification.</title>
        <authorList>
            <person name="Goeker M."/>
        </authorList>
    </citation>
    <scope>NUCLEOTIDE SEQUENCE [LARGE SCALE GENOMIC DNA]</scope>
    <source>
        <strain evidence="8 9">DSM 19610</strain>
    </source>
</reference>
<keyword evidence="9" id="KW-1185">Reference proteome</keyword>
<name>A0A4V2PGN5_9GAMM</name>